<feature type="region of interest" description="Disordered" evidence="1">
    <location>
        <begin position="177"/>
        <end position="212"/>
    </location>
</feature>
<protein>
    <submittedName>
        <fullName evidence="2">Uncharacterized protein</fullName>
    </submittedName>
</protein>
<keyword evidence="3" id="KW-1185">Reference proteome</keyword>
<feature type="region of interest" description="Disordered" evidence="1">
    <location>
        <begin position="399"/>
        <end position="430"/>
    </location>
</feature>
<evidence type="ECO:0000313" key="2">
    <source>
        <dbReference type="EMBL" id="OKO98160.1"/>
    </source>
</evidence>
<dbReference type="AlphaFoldDB" id="A0A1Q5TD64"/>
<dbReference type="Proteomes" id="UP000186955">
    <property type="component" value="Unassembled WGS sequence"/>
</dbReference>
<organism evidence="2 3">
    <name type="scientific">Penicillium subrubescens</name>
    <dbReference type="NCBI Taxonomy" id="1316194"/>
    <lineage>
        <taxon>Eukaryota</taxon>
        <taxon>Fungi</taxon>
        <taxon>Dikarya</taxon>
        <taxon>Ascomycota</taxon>
        <taxon>Pezizomycotina</taxon>
        <taxon>Eurotiomycetes</taxon>
        <taxon>Eurotiomycetidae</taxon>
        <taxon>Eurotiales</taxon>
        <taxon>Aspergillaceae</taxon>
        <taxon>Penicillium</taxon>
    </lineage>
</organism>
<feature type="compositionally biased region" description="Polar residues" evidence="1">
    <location>
        <begin position="203"/>
        <end position="212"/>
    </location>
</feature>
<proteinExistence type="predicted"/>
<comment type="caution">
    <text evidence="2">The sequence shown here is derived from an EMBL/GenBank/DDBJ whole genome shotgun (WGS) entry which is preliminary data.</text>
</comment>
<dbReference type="EMBL" id="MNBE01000673">
    <property type="protein sequence ID" value="OKO98160.1"/>
    <property type="molecule type" value="Genomic_DNA"/>
</dbReference>
<dbReference type="OrthoDB" id="4356385at2759"/>
<gene>
    <name evidence="2" type="ORF">PENSUB_9258</name>
</gene>
<sequence length="430" mass="48612">MGLTSQQQEQLHRDVKYTLAEVTQTASSWQHLPGAFALPSTERLRQIYADLPTHQPSRDLIDEYVMFRKDNYGWRSTEEDPTLPTIKQKSVDFIYKSKFLRILSKDYRPNFDSLGFQKTERASVMTLWYACRLMKLVPGLFERSQVNTWPYSINAYDSVHGSCLLQKYHQDLKKKDFESAKPQVGSTPIKPKAGPFGEGEPKNANQSGTSQVWDNRHKEISRRYIGPFSEAQRDTIVKILRNPETGYATEADVRKLVRRIGIASLDKEDIAAPDVLDRDAVRVILDEFTGDYFERKCLMYESDQMNSLPTGSTKKDLNITEVLGTGENISSAFEEFIEGNDDALSQEEDVLPQDEDGLSEDAVLQVEKAYTKKLEQVSAPFAPLVEACNYAGIPIIDGQPTLSLRDEDEAQGPPFSSRGSPQQLPGCYAR</sequence>
<accession>A0A1Q5TD64</accession>
<evidence type="ECO:0000256" key="1">
    <source>
        <dbReference type="SAM" id="MobiDB-lite"/>
    </source>
</evidence>
<name>A0A1Q5TD64_9EURO</name>
<reference evidence="2 3" key="1">
    <citation type="submission" date="2016-10" db="EMBL/GenBank/DDBJ databases">
        <title>Genome sequence of the ascomycete fungus Penicillium subrubescens.</title>
        <authorList>
            <person name="De Vries R.P."/>
            <person name="Peng M."/>
            <person name="Dilokpimol A."/>
            <person name="Hilden K."/>
            <person name="Makela M.R."/>
            <person name="Grigoriev I."/>
            <person name="Riley R."/>
            <person name="Granchi Z."/>
        </authorList>
    </citation>
    <scope>NUCLEOTIDE SEQUENCE [LARGE SCALE GENOMIC DNA]</scope>
    <source>
        <strain evidence="2 3">CBS 132785</strain>
    </source>
</reference>
<evidence type="ECO:0000313" key="3">
    <source>
        <dbReference type="Proteomes" id="UP000186955"/>
    </source>
</evidence>